<dbReference type="EMBL" id="CAIJDO010000050">
    <property type="protein sequence ID" value="CAD0000686.1"/>
    <property type="molecule type" value="Genomic_DNA"/>
</dbReference>
<evidence type="ECO:0000256" key="1">
    <source>
        <dbReference type="SAM" id="Phobius"/>
    </source>
</evidence>
<name>A0A6V6YMU5_9FLAO</name>
<organism evidence="2 3">
    <name type="scientific">Flavobacterium chungangense</name>
    <dbReference type="NCBI Taxonomy" id="554283"/>
    <lineage>
        <taxon>Bacteria</taxon>
        <taxon>Pseudomonadati</taxon>
        <taxon>Bacteroidota</taxon>
        <taxon>Flavobacteriia</taxon>
        <taxon>Flavobacteriales</taxon>
        <taxon>Flavobacteriaceae</taxon>
        <taxon>Flavobacterium</taxon>
    </lineage>
</organism>
<keyword evidence="1" id="KW-0812">Transmembrane</keyword>
<reference evidence="2 3" key="1">
    <citation type="submission" date="2020-06" db="EMBL/GenBank/DDBJ databases">
        <authorList>
            <person name="Criscuolo A."/>
        </authorList>
    </citation>
    <scope>NUCLEOTIDE SEQUENCE [LARGE SCALE GENOMIC DNA]</scope>
    <source>
        <strain evidence="3">CIP 110025</strain>
    </source>
</reference>
<protein>
    <submittedName>
        <fullName evidence="2">Uncharacterized protein</fullName>
    </submittedName>
</protein>
<sequence length="114" mass="13427">MITAKQIIIFAFIICFLLYLTCYFRFAGQAILSVIQIISAIFLTFEVFSQQGLLEIKKQVKTYWISTILNIGILFCFFSLIIWNDFLQIVFVTLIPNITAIYFFRILIKYEKTK</sequence>
<feature type="transmembrane region" description="Helical" evidence="1">
    <location>
        <begin position="89"/>
        <end position="108"/>
    </location>
</feature>
<keyword evidence="3" id="KW-1185">Reference proteome</keyword>
<evidence type="ECO:0000313" key="2">
    <source>
        <dbReference type="EMBL" id="CAD0000686.1"/>
    </source>
</evidence>
<feature type="transmembrane region" description="Helical" evidence="1">
    <location>
        <begin position="32"/>
        <end position="50"/>
    </location>
</feature>
<dbReference type="AlphaFoldDB" id="A0A6V6YMU5"/>
<feature type="transmembrane region" description="Helical" evidence="1">
    <location>
        <begin position="62"/>
        <end position="83"/>
    </location>
</feature>
<keyword evidence="1" id="KW-1133">Transmembrane helix</keyword>
<keyword evidence="1" id="KW-0472">Membrane</keyword>
<comment type="caution">
    <text evidence="2">The sequence shown here is derived from an EMBL/GenBank/DDBJ whole genome shotgun (WGS) entry which is preliminary data.</text>
</comment>
<accession>A0A6V6YMU5</accession>
<feature type="transmembrane region" description="Helical" evidence="1">
    <location>
        <begin position="7"/>
        <end position="26"/>
    </location>
</feature>
<gene>
    <name evidence="2" type="ORF">FLACHUCJ7_00192</name>
</gene>
<proteinExistence type="predicted"/>
<dbReference type="Proteomes" id="UP000556700">
    <property type="component" value="Unassembled WGS sequence"/>
</dbReference>
<evidence type="ECO:0000313" key="3">
    <source>
        <dbReference type="Proteomes" id="UP000556700"/>
    </source>
</evidence>